<dbReference type="STRING" id="126156.SAMN05421670_2623"/>
<dbReference type="Proteomes" id="UP000198734">
    <property type="component" value="Unassembled WGS sequence"/>
</dbReference>
<dbReference type="OrthoDB" id="31158at2"/>
<evidence type="ECO:0000313" key="4">
    <source>
        <dbReference type="Proteomes" id="UP000198734"/>
    </source>
</evidence>
<name>A0A1I5ZCC8_9BACI</name>
<evidence type="ECO:0000259" key="2">
    <source>
        <dbReference type="Pfam" id="PF00326"/>
    </source>
</evidence>
<keyword evidence="1" id="KW-0378">Hydrolase</keyword>
<dbReference type="GO" id="GO:0052689">
    <property type="term" value="F:carboxylic ester hydrolase activity"/>
    <property type="evidence" value="ECO:0007669"/>
    <property type="project" value="UniProtKB-ARBA"/>
</dbReference>
<dbReference type="GO" id="GO:0006508">
    <property type="term" value="P:proteolysis"/>
    <property type="evidence" value="ECO:0007669"/>
    <property type="project" value="InterPro"/>
</dbReference>
<dbReference type="PANTHER" id="PTHR22946">
    <property type="entry name" value="DIENELACTONE HYDROLASE DOMAIN-CONTAINING PROTEIN-RELATED"/>
    <property type="match status" value="1"/>
</dbReference>
<dbReference type="InterPro" id="IPR050261">
    <property type="entry name" value="FrsA_esterase"/>
</dbReference>
<reference evidence="4" key="1">
    <citation type="submission" date="2016-10" db="EMBL/GenBank/DDBJ databases">
        <authorList>
            <person name="Varghese N."/>
            <person name="Submissions S."/>
        </authorList>
    </citation>
    <scope>NUCLEOTIDE SEQUENCE [LARGE SCALE GENOMIC DNA]</scope>
    <source>
        <strain evidence="4">DSM 11706</strain>
    </source>
</reference>
<gene>
    <name evidence="3" type="ORF">SAMN05421670_2623</name>
</gene>
<keyword evidence="4" id="KW-1185">Reference proteome</keyword>
<evidence type="ECO:0000256" key="1">
    <source>
        <dbReference type="ARBA" id="ARBA00022801"/>
    </source>
</evidence>
<dbReference type="Gene3D" id="3.40.50.1820">
    <property type="entry name" value="alpha/beta hydrolase"/>
    <property type="match status" value="1"/>
</dbReference>
<evidence type="ECO:0000313" key="3">
    <source>
        <dbReference type="EMBL" id="SFQ54104.1"/>
    </source>
</evidence>
<sequence length="252" mass="28246">MIVTTEAWGNIPLLHIFKEETKNDAPIVIFLHGFESGKEHNLHYAYQLVQQGCRVILPDAHLHGERDEKLDEVEISLRFWEIVLTSIEEVGHIKLELEKRGYFTGQKIGIGGTSMGGITTLGCLTVYPWIDAAAIMMGTPGYVELAKGQIASVEQKGFKVPLNAVERKNMFDTLATFDASNYPDNLIETPLFFWHGEKDPVVPYEPTAQFIASLRKRYDKKNIVLMNEKSAGHAVSRKGLLASMQWLADSLA</sequence>
<dbReference type="Pfam" id="PF00326">
    <property type="entry name" value="Peptidase_S9"/>
    <property type="match status" value="1"/>
</dbReference>
<dbReference type="PANTHER" id="PTHR22946:SF9">
    <property type="entry name" value="POLYKETIDE TRANSFERASE AF380"/>
    <property type="match status" value="1"/>
</dbReference>
<dbReference type="AlphaFoldDB" id="A0A1I5ZCC8"/>
<dbReference type="EMBL" id="FOXU01000004">
    <property type="protein sequence ID" value="SFQ54104.1"/>
    <property type="molecule type" value="Genomic_DNA"/>
</dbReference>
<protein>
    <recommendedName>
        <fullName evidence="2">Peptidase S9 prolyl oligopeptidase catalytic domain-containing protein</fullName>
    </recommendedName>
</protein>
<organism evidence="3 4">
    <name type="scientific">Psychrobacillus psychrotolerans</name>
    <dbReference type="NCBI Taxonomy" id="126156"/>
    <lineage>
        <taxon>Bacteria</taxon>
        <taxon>Bacillati</taxon>
        <taxon>Bacillota</taxon>
        <taxon>Bacilli</taxon>
        <taxon>Bacillales</taxon>
        <taxon>Bacillaceae</taxon>
        <taxon>Psychrobacillus</taxon>
    </lineage>
</organism>
<dbReference type="InterPro" id="IPR029058">
    <property type="entry name" value="AB_hydrolase_fold"/>
</dbReference>
<dbReference type="GO" id="GO:0008236">
    <property type="term" value="F:serine-type peptidase activity"/>
    <property type="evidence" value="ECO:0007669"/>
    <property type="project" value="InterPro"/>
</dbReference>
<accession>A0A1I5ZCC8</accession>
<dbReference type="InterPro" id="IPR001375">
    <property type="entry name" value="Peptidase_S9_cat"/>
</dbReference>
<dbReference type="SUPFAM" id="SSF53474">
    <property type="entry name" value="alpha/beta-Hydrolases"/>
    <property type="match status" value="1"/>
</dbReference>
<proteinExistence type="predicted"/>
<feature type="domain" description="Peptidase S9 prolyl oligopeptidase catalytic" evidence="2">
    <location>
        <begin position="97"/>
        <end position="238"/>
    </location>
</feature>
<dbReference type="RefSeq" id="WP_093537335.1">
    <property type="nucleotide sequence ID" value="NZ_FOXU01000004.1"/>
</dbReference>